<protein>
    <submittedName>
        <fullName evidence="2">Uncharacterized protein</fullName>
    </submittedName>
</protein>
<gene>
    <name evidence="2" type="ORF">GLW00_14590</name>
</gene>
<comment type="caution">
    <text evidence="2">The sequence shown here is derived from an EMBL/GenBank/DDBJ whole genome shotgun (WGS) entry which is preliminary data.</text>
</comment>
<sequence length="59" mass="6340">MFSTIIGFILVVAFLALLFRFVGQSTSSRSLSSKKDDSTWQPGFHQFDHSDGGGDGGGE</sequence>
<dbReference type="EMBL" id="WMFA01000006">
    <property type="protein sequence ID" value="MYL72088.1"/>
    <property type="molecule type" value="Genomic_DNA"/>
</dbReference>
<dbReference type="AlphaFoldDB" id="A0A845FE75"/>
<dbReference type="RefSeq" id="WP_160915289.1">
    <property type="nucleotide sequence ID" value="NZ_WMFA01000006.1"/>
</dbReference>
<dbReference type="Proteomes" id="UP000450457">
    <property type="component" value="Unassembled WGS sequence"/>
</dbReference>
<evidence type="ECO:0000313" key="3">
    <source>
        <dbReference type="Proteomes" id="UP000450457"/>
    </source>
</evidence>
<name>A0A845FE75_9BACI</name>
<feature type="region of interest" description="Disordered" evidence="1">
    <location>
        <begin position="25"/>
        <end position="59"/>
    </location>
</feature>
<evidence type="ECO:0000313" key="2">
    <source>
        <dbReference type="EMBL" id="MYL72088.1"/>
    </source>
</evidence>
<reference evidence="2 3" key="1">
    <citation type="submission" date="2019-11" db="EMBL/GenBank/DDBJ databases">
        <title>Genome sequences of 17 halophilic strains isolated from different environments.</title>
        <authorList>
            <person name="Furrow R.E."/>
        </authorList>
    </citation>
    <scope>NUCLEOTIDE SEQUENCE [LARGE SCALE GENOMIC DNA]</scope>
    <source>
        <strain evidence="2 3">SL-4</strain>
    </source>
</reference>
<proteinExistence type="predicted"/>
<dbReference type="GeneID" id="78008236"/>
<accession>A0A845FE75</accession>
<organism evidence="2 3">
    <name type="scientific">Halobacillus litoralis</name>
    <dbReference type="NCBI Taxonomy" id="45668"/>
    <lineage>
        <taxon>Bacteria</taxon>
        <taxon>Bacillati</taxon>
        <taxon>Bacillota</taxon>
        <taxon>Bacilli</taxon>
        <taxon>Bacillales</taxon>
        <taxon>Bacillaceae</taxon>
        <taxon>Halobacillus</taxon>
    </lineage>
</organism>
<evidence type="ECO:0000256" key="1">
    <source>
        <dbReference type="SAM" id="MobiDB-lite"/>
    </source>
</evidence>